<dbReference type="Proteomes" id="UP001138793">
    <property type="component" value="Unassembled WGS sequence"/>
</dbReference>
<keyword evidence="2" id="KW-0378">Hydrolase</keyword>
<dbReference type="RefSeq" id="WP_149475917.1">
    <property type="nucleotide sequence ID" value="NZ_JAGGMB010000009.1"/>
</dbReference>
<dbReference type="OrthoDB" id="9804442at2"/>
<dbReference type="InterPro" id="IPR015797">
    <property type="entry name" value="NUDIX_hydrolase-like_dom_sf"/>
</dbReference>
<evidence type="ECO:0000256" key="1">
    <source>
        <dbReference type="ARBA" id="ARBA00001946"/>
    </source>
</evidence>
<dbReference type="SUPFAM" id="SSF55811">
    <property type="entry name" value="Nudix"/>
    <property type="match status" value="1"/>
</dbReference>
<dbReference type="PROSITE" id="PS51462">
    <property type="entry name" value="NUDIX"/>
    <property type="match status" value="1"/>
</dbReference>
<dbReference type="GO" id="GO:0016787">
    <property type="term" value="F:hydrolase activity"/>
    <property type="evidence" value="ECO:0007669"/>
    <property type="project" value="UniProtKB-KW"/>
</dbReference>
<gene>
    <name evidence="4" type="ORF">J2Z64_002927</name>
</gene>
<dbReference type="CDD" id="cd04688">
    <property type="entry name" value="NUDIX_Hydrolase"/>
    <property type="match status" value="1"/>
</dbReference>
<protein>
    <submittedName>
        <fullName evidence="4">8-oxo-dGTP pyrophosphatase MutT (NUDIX family)</fullName>
    </submittedName>
</protein>
<dbReference type="Gene3D" id="3.90.79.10">
    <property type="entry name" value="Nucleoside Triphosphate Pyrophosphohydrolase"/>
    <property type="match status" value="1"/>
</dbReference>
<evidence type="ECO:0000313" key="4">
    <source>
        <dbReference type="EMBL" id="MBP2078663.1"/>
    </source>
</evidence>
<sequence>MDAVFRAGNAVFNYRVAGVWVNEGHVLLHRDVNDTNWALPGGRVKLGESSIESLAREFHEELDVAVEVGSLYWMVENFFPYQTDAFHEVGFYYQVSAADETLLAHNGSFHGAEGERLLYKWVRIDALETVELYPAFLRTALKQLPKNPEHIVTRQAD</sequence>
<dbReference type="InterPro" id="IPR000086">
    <property type="entry name" value="NUDIX_hydrolase_dom"/>
</dbReference>
<dbReference type="Pfam" id="PF00293">
    <property type="entry name" value="NUDIX"/>
    <property type="match status" value="1"/>
</dbReference>
<proteinExistence type="predicted"/>
<reference evidence="4" key="1">
    <citation type="submission" date="2021-03" db="EMBL/GenBank/DDBJ databases">
        <title>Genomic Encyclopedia of Type Strains, Phase IV (KMG-IV): sequencing the most valuable type-strain genomes for metagenomic binning, comparative biology and taxonomic classification.</title>
        <authorList>
            <person name="Goeker M."/>
        </authorList>
    </citation>
    <scope>NUCLEOTIDE SEQUENCE</scope>
    <source>
        <strain evidence="4">DSM 107338</strain>
    </source>
</reference>
<dbReference type="PANTHER" id="PTHR43046:SF14">
    <property type="entry name" value="MUTT_NUDIX FAMILY PROTEIN"/>
    <property type="match status" value="1"/>
</dbReference>
<accession>A0A9X0YTY4</accession>
<evidence type="ECO:0000256" key="2">
    <source>
        <dbReference type="ARBA" id="ARBA00022801"/>
    </source>
</evidence>
<name>A0A9X0YTY4_9BACI</name>
<comment type="caution">
    <text evidence="4">The sequence shown here is derived from an EMBL/GenBank/DDBJ whole genome shotgun (WGS) entry which is preliminary data.</text>
</comment>
<dbReference type="EMBL" id="JAGGMB010000009">
    <property type="protein sequence ID" value="MBP2078663.1"/>
    <property type="molecule type" value="Genomic_DNA"/>
</dbReference>
<feature type="domain" description="Nudix hydrolase" evidence="3">
    <location>
        <begin position="4"/>
        <end position="146"/>
    </location>
</feature>
<keyword evidence="5" id="KW-1185">Reference proteome</keyword>
<organism evidence="4 5">
    <name type="scientific">Oceanobacillus polygoni</name>
    <dbReference type="NCBI Taxonomy" id="1235259"/>
    <lineage>
        <taxon>Bacteria</taxon>
        <taxon>Bacillati</taxon>
        <taxon>Bacillota</taxon>
        <taxon>Bacilli</taxon>
        <taxon>Bacillales</taxon>
        <taxon>Bacillaceae</taxon>
        <taxon>Oceanobacillus</taxon>
    </lineage>
</organism>
<evidence type="ECO:0000259" key="3">
    <source>
        <dbReference type="PROSITE" id="PS51462"/>
    </source>
</evidence>
<comment type="cofactor">
    <cofactor evidence="1">
        <name>Mg(2+)</name>
        <dbReference type="ChEBI" id="CHEBI:18420"/>
    </cofactor>
</comment>
<evidence type="ECO:0000313" key="5">
    <source>
        <dbReference type="Proteomes" id="UP001138793"/>
    </source>
</evidence>
<dbReference type="PANTHER" id="PTHR43046">
    <property type="entry name" value="GDP-MANNOSE MANNOSYL HYDROLASE"/>
    <property type="match status" value="1"/>
</dbReference>
<dbReference type="AlphaFoldDB" id="A0A9X0YTY4"/>